<organism evidence="1 2">
    <name type="scientific">Candidatus Nitrobium versatile</name>
    <dbReference type="NCBI Taxonomy" id="2884831"/>
    <lineage>
        <taxon>Bacteria</taxon>
        <taxon>Pseudomonadati</taxon>
        <taxon>Nitrospirota</taxon>
        <taxon>Nitrospiria</taxon>
        <taxon>Nitrospirales</taxon>
        <taxon>Nitrospiraceae</taxon>
        <taxon>Candidatus Nitrobium</taxon>
    </lineage>
</organism>
<reference evidence="1" key="1">
    <citation type="journal article" date="2021" name="bioRxiv">
        <title>Unraveling nitrogen, sulfur and carbon metabolic pathways and microbial community transcriptional responses to substrate deprivation and toxicity stresses in a bioreactor mimicking anoxic brackish coastal sediment conditions.</title>
        <authorList>
            <person name="Martins P.D."/>
            <person name="Echeveste M.J."/>
            <person name="Arshad A."/>
            <person name="Kurth J."/>
            <person name="Ouboter H."/>
            <person name="Jetten M.S.M."/>
            <person name="Welte C.U."/>
        </authorList>
    </citation>
    <scope>NUCLEOTIDE SEQUENCE</scope>
    <source>
        <strain evidence="1">MAG_39</strain>
    </source>
</reference>
<dbReference type="AlphaFoldDB" id="A0A953M3Q3"/>
<reference evidence="1" key="2">
    <citation type="submission" date="2021-08" db="EMBL/GenBank/DDBJ databases">
        <authorList>
            <person name="Dalcin Martins P."/>
        </authorList>
    </citation>
    <scope>NUCLEOTIDE SEQUENCE</scope>
    <source>
        <strain evidence="1">MAG_39</strain>
    </source>
</reference>
<gene>
    <name evidence="1" type="ORF">K8I29_19555</name>
</gene>
<sequence length="156" mass="15807">MSDVTKISDAAQHQPMRDVLKLILNRCFGAAGLAEGTNAATIKTANAVTYCINGKVYSKAGTDNIAITAAAAQSAETFCKYLVSINAGGTVTVTKGEEAATSAAALLPELPADSAPLGYFEIETAAATTYTAGTTDNGAAGITDTYVDLSSVVTTS</sequence>
<evidence type="ECO:0000313" key="1">
    <source>
        <dbReference type="EMBL" id="MBZ0158400.1"/>
    </source>
</evidence>
<proteinExistence type="predicted"/>
<accession>A0A953M3Q3</accession>
<evidence type="ECO:0000313" key="2">
    <source>
        <dbReference type="Proteomes" id="UP000705867"/>
    </source>
</evidence>
<dbReference type="Proteomes" id="UP000705867">
    <property type="component" value="Unassembled WGS sequence"/>
</dbReference>
<name>A0A953M3Q3_9BACT</name>
<protein>
    <submittedName>
        <fullName evidence="1">Uncharacterized protein</fullName>
    </submittedName>
</protein>
<comment type="caution">
    <text evidence="1">The sequence shown here is derived from an EMBL/GenBank/DDBJ whole genome shotgun (WGS) entry which is preliminary data.</text>
</comment>
<dbReference type="EMBL" id="JAIOIV010000151">
    <property type="protein sequence ID" value="MBZ0158400.1"/>
    <property type="molecule type" value="Genomic_DNA"/>
</dbReference>